<evidence type="ECO:0000256" key="13">
    <source>
        <dbReference type="ARBA" id="ARBA00032850"/>
    </source>
</evidence>
<keyword evidence="11" id="KW-0720">Serine protease</keyword>
<dbReference type="SUPFAM" id="SSF50156">
    <property type="entry name" value="PDZ domain-like"/>
    <property type="match status" value="2"/>
</dbReference>
<gene>
    <name evidence="18" type="ORF">SAMN05192589_103325</name>
</gene>
<dbReference type="Pfam" id="PF17820">
    <property type="entry name" value="PDZ_6"/>
    <property type="match status" value="1"/>
</dbReference>
<dbReference type="InterPro" id="IPR001478">
    <property type="entry name" value="PDZ"/>
</dbReference>
<accession>A0A1G6PS45</accession>
<dbReference type="AlphaFoldDB" id="A0A1G6PS45"/>
<dbReference type="EMBL" id="FMZC01000003">
    <property type="protein sequence ID" value="SDC82909.1"/>
    <property type="molecule type" value="Genomic_DNA"/>
</dbReference>
<proteinExistence type="inferred from homology"/>
<dbReference type="GO" id="GO:0006508">
    <property type="term" value="P:proteolysis"/>
    <property type="evidence" value="ECO:0007669"/>
    <property type="project" value="UniProtKB-KW"/>
</dbReference>
<evidence type="ECO:0000256" key="16">
    <source>
        <dbReference type="SAM" id="MobiDB-lite"/>
    </source>
</evidence>
<keyword evidence="10" id="KW-0378">Hydrolase</keyword>
<evidence type="ECO:0000256" key="14">
    <source>
        <dbReference type="PIRSR" id="PIRSR611782-1"/>
    </source>
</evidence>
<dbReference type="OrthoDB" id="8520726at2"/>
<dbReference type="Gene3D" id="2.40.10.120">
    <property type="match status" value="1"/>
</dbReference>
<dbReference type="EC" id="3.4.21.107" evidence="4"/>
<reference evidence="18 19" key="1">
    <citation type="submission" date="2016-10" db="EMBL/GenBank/DDBJ databases">
        <authorList>
            <person name="de Groot N.N."/>
        </authorList>
    </citation>
    <scope>NUCLEOTIDE SEQUENCE [LARGE SCALE GENOMIC DNA]</scope>
    <source>
        <strain evidence="18 19">DSM 16619</strain>
    </source>
</reference>
<evidence type="ECO:0000256" key="6">
    <source>
        <dbReference type="ARBA" id="ARBA00022670"/>
    </source>
</evidence>
<dbReference type="Pfam" id="PF13365">
    <property type="entry name" value="Trypsin_2"/>
    <property type="match status" value="1"/>
</dbReference>
<comment type="subcellular location">
    <subcellularLocation>
        <location evidence="2">Periplasm</location>
    </subcellularLocation>
</comment>
<feature type="active site" description="Charge relay system" evidence="14">
    <location>
        <position position="259"/>
    </location>
</feature>
<evidence type="ECO:0000256" key="11">
    <source>
        <dbReference type="ARBA" id="ARBA00022825"/>
    </source>
</evidence>
<evidence type="ECO:0000256" key="8">
    <source>
        <dbReference type="ARBA" id="ARBA00022737"/>
    </source>
</evidence>
<dbReference type="PROSITE" id="PS50106">
    <property type="entry name" value="PDZ"/>
    <property type="match status" value="2"/>
</dbReference>
<feature type="binding site" evidence="15">
    <location>
        <begin position="257"/>
        <end position="259"/>
    </location>
    <ligand>
        <name>substrate</name>
    </ligand>
</feature>
<organism evidence="18 19">
    <name type="scientific">Paracidovorax valerianellae</name>
    <dbReference type="NCBI Taxonomy" id="187868"/>
    <lineage>
        <taxon>Bacteria</taxon>
        <taxon>Pseudomonadati</taxon>
        <taxon>Pseudomonadota</taxon>
        <taxon>Betaproteobacteria</taxon>
        <taxon>Burkholderiales</taxon>
        <taxon>Comamonadaceae</taxon>
        <taxon>Paracidovorax</taxon>
    </lineage>
</organism>
<evidence type="ECO:0000256" key="7">
    <source>
        <dbReference type="ARBA" id="ARBA00022729"/>
    </source>
</evidence>
<dbReference type="CDD" id="cd10839">
    <property type="entry name" value="cpPDZ1_DegP-like"/>
    <property type="match status" value="1"/>
</dbReference>
<dbReference type="GO" id="GO:0004252">
    <property type="term" value="F:serine-type endopeptidase activity"/>
    <property type="evidence" value="ECO:0007669"/>
    <property type="project" value="InterPro"/>
</dbReference>
<dbReference type="Proteomes" id="UP000198781">
    <property type="component" value="Unassembled WGS sequence"/>
</dbReference>
<feature type="domain" description="PDZ" evidence="17">
    <location>
        <begin position="412"/>
        <end position="499"/>
    </location>
</feature>
<dbReference type="PANTHER" id="PTHR22939">
    <property type="entry name" value="SERINE PROTEASE FAMILY S1C HTRA-RELATED"/>
    <property type="match status" value="1"/>
</dbReference>
<feature type="domain" description="PDZ" evidence="17">
    <location>
        <begin position="303"/>
        <end position="367"/>
    </location>
</feature>
<evidence type="ECO:0000313" key="18">
    <source>
        <dbReference type="EMBL" id="SDC82909.1"/>
    </source>
</evidence>
<dbReference type="PANTHER" id="PTHR22939:SF130">
    <property type="entry name" value="PERIPLASMIC SERINE ENDOPROTEASE DEGP-LIKE-RELATED"/>
    <property type="match status" value="1"/>
</dbReference>
<dbReference type="SMART" id="SM00228">
    <property type="entry name" value="PDZ"/>
    <property type="match status" value="2"/>
</dbReference>
<feature type="active site" description="Charge relay system" evidence="14">
    <location>
        <position position="156"/>
    </location>
</feature>
<keyword evidence="9" id="KW-0574">Periplasm</keyword>
<feature type="region of interest" description="Disordered" evidence="16">
    <location>
        <begin position="80"/>
        <end position="108"/>
    </location>
</feature>
<keyword evidence="7" id="KW-0732">Signal</keyword>
<comment type="catalytic activity">
    <reaction evidence="1">
        <text>Acts on substrates that are at least partially unfolded. The cleavage site P1 residue is normally between a pair of hydrophobic residues, such as Val-|-Val.</text>
        <dbReference type="EC" id="3.4.21.107"/>
    </reaction>
</comment>
<evidence type="ECO:0000256" key="12">
    <source>
        <dbReference type="ARBA" id="ARBA00023016"/>
    </source>
</evidence>
<keyword evidence="6 18" id="KW-0645">Protease</keyword>
<evidence type="ECO:0000256" key="9">
    <source>
        <dbReference type="ARBA" id="ARBA00022764"/>
    </source>
</evidence>
<dbReference type="InterPro" id="IPR001940">
    <property type="entry name" value="Peptidase_S1C"/>
</dbReference>
<sequence>MNSVLSTPRRLTLALLTAGAIGATGAGLVTNMHPSRAAVPPAVTQPAAMPYTGGVTAPDFAQITARNGPAVVNISVSGTTKTSLTDSDDDDDETAAHPRSGAQGMDPNDPMFEFFRRFGMVPPGAQAPGRQREVPTRGEGSGFIVSADGVILTNAHVVKGANTVTVKLTDRREFRAKVLGSDPKTDIAVLKIDAKDLPVVQLGSTRNLAVGEWVLAIGSPFGFENSVTAGVVSAKGRSLPDDSYVPFIQTDVAVNPGNSGGPLFNARGEVVGINSQIYSRSGGYQGVSFSIPIEVAAKVKDQIVATGKASHARLGVSVQEVNQAFADSFQLDKPEGALVAGVEEGGPADKAGLKSGDVIRSVNGQPIVASGDLPAIVGQAAPGTQAKLEVWRHGKPVEFMATLGDASEKANKIASTEKSAGKGRLGLALRPLQPQERRDAGVDGGLLVEDARGPAALAGVQPGDVLLAINGTPARGVDQVREAMAKAGKSVALLIQRDGDKIFVPVPLG</sequence>
<dbReference type="InterPro" id="IPR009003">
    <property type="entry name" value="Peptidase_S1_PA"/>
</dbReference>
<dbReference type="SUPFAM" id="SSF50494">
    <property type="entry name" value="Trypsin-like serine proteases"/>
    <property type="match status" value="1"/>
</dbReference>
<evidence type="ECO:0000256" key="5">
    <source>
        <dbReference type="ARBA" id="ARBA00013958"/>
    </source>
</evidence>
<dbReference type="RefSeq" id="WP_092741638.1">
    <property type="nucleotide sequence ID" value="NZ_FMZC01000003.1"/>
</dbReference>
<evidence type="ECO:0000256" key="2">
    <source>
        <dbReference type="ARBA" id="ARBA00004418"/>
    </source>
</evidence>
<dbReference type="PRINTS" id="PR00834">
    <property type="entry name" value="PROTEASES2C"/>
</dbReference>
<dbReference type="Pfam" id="PF13180">
    <property type="entry name" value="PDZ_2"/>
    <property type="match status" value="1"/>
</dbReference>
<dbReference type="GO" id="GO:0042597">
    <property type="term" value="C:periplasmic space"/>
    <property type="evidence" value="ECO:0007669"/>
    <property type="project" value="UniProtKB-SubCell"/>
</dbReference>
<feature type="binding site" evidence="15">
    <location>
        <position position="186"/>
    </location>
    <ligand>
        <name>substrate</name>
    </ligand>
</feature>
<name>A0A1G6PS45_9BURK</name>
<evidence type="ECO:0000256" key="10">
    <source>
        <dbReference type="ARBA" id="ARBA00022801"/>
    </source>
</evidence>
<keyword evidence="8" id="KW-0677">Repeat</keyword>
<comment type="similarity">
    <text evidence="3">Belongs to the peptidase S1C family.</text>
</comment>
<dbReference type="Gene3D" id="2.30.42.10">
    <property type="match status" value="2"/>
</dbReference>
<evidence type="ECO:0000259" key="17">
    <source>
        <dbReference type="PROSITE" id="PS50106"/>
    </source>
</evidence>
<evidence type="ECO:0000313" key="19">
    <source>
        <dbReference type="Proteomes" id="UP000198781"/>
    </source>
</evidence>
<evidence type="ECO:0000256" key="3">
    <source>
        <dbReference type="ARBA" id="ARBA00010541"/>
    </source>
</evidence>
<feature type="binding site" evidence="15">
    <location>
        <position position="156"/>
    </location>
    <ligand>
        <name>substrate</name>
    </ligand>
</feature>
<feature type="active site" description="Charge relay system" evidence="14">
    <location>
        <position position="186"/>
    </location>
</feature>
<dbReference type="NCBIfam" id="TIGR02037">
    <property type="entry name" value="degP_htrA_DO"/>
    <property type="match status" value="1"/>
</dbReference>
<dbReference type="STRING" id="187868.SAMN05192589_103325"/>
<evidence type="ECO:0000256" key="4">
    <source>
        <dbReference type="ARBA" id="ARBA00013035"/>
    </source>
</evidence>
<keyword evidence="19" id="KW-1185">Reference proteome</keyword>
<protein>
    <recommendedName>
        <fullName evidence="5">Probable periplasmic serine endoprotease DegP-like</fullName>
        <ecNumber evidence="4">3.4.21.107</ecNumber>
    </recommendedName>
    <alternativeName>
        <fullName evidence="13">Protease Do</fullName>
    </alternativeName>
</protein>
<dbReference type="InterPro" id="IPR036034">
    <property type="entry name" value="PDZ_sf"/>
</dbReference>
<evidence type="ECO:0000256" key="1">
    <source>
        <dbReference type="ARBA" id="ARBA00001772"/>
    </source>
</evidence>
<dbReference type="FunFam" id="2.40.10.120:FF:000007">
    <property type="entry name" value="Periplasmic serine endoprotease DegP-like"/>
    <property type="match status" value="1"/>
</dbReference>
<dbReference type="InterPro" id="IPR011782">
    <property type="entry name" value="Pept_S1C_Do"/>
</dbReference>
<evidence type="ECO:0000256" key="15">
    <source>
        <dbReference type="PIRSR" id="PIRSR611782-2"/>
    </source>
</evidence>
<keyword evidence="12" id="KW-0346">Stress response</keyword>
<dbReference type="InterPro" id="IPR041489">
    <property type="entry name" value="PDZ_6"/>
</dbReference>